<proteinExistence type="predicted"/>
<comment type="caution">
    <text evidence="2">The sequence shown here is derived from an EMBL/GenBank/DDBJ whole genome shotgun (WGS) entry which is preliminary data.</text>
</comment>
<evidence type="ECO:0000256" key="1">
    <source>
        <dbReference type="SAM" id="Phobius"/>
    </source>
</evidence>
<keyword evidence="3" id="KW-1185">Reference proteome</keyword>
<organism evidence="2 3">
    <name type="scientific">Paenibacillus contaminans</name>
    <dbReference type="NCBI Taxonomy" id="450362"/>
    <lineage>
        <taxon>Bacteria</taxon>
        <taxon>Bacillati</taxon>
        <taxon>Bacillota</taxon>
        <taxon>Bacilli</taxon>
        <taxon>Bacillales</taxon>
        <taxon>Paenibacillaceae</taxon>
        <taxon>Paenibacillus</taxon>
    </lineage>
</organism>
<dbReference type="EMBL" id="QMFB01000009">
    <property type="protein sequence ID" value="RAV20165.1"/>
    <property type="molecule type" value="Genomic_DNA"/>
</dbReference>
<evidence type="ECO:0000313" key="3">
    <source>
        <dbReference type="Proteomes" id="UP000250369"/>
    </source>
</evidence>
<feature type="transmembrane region" description="Helical" evidence="1">
    <location>
        <begin position="62"/>
        <end position="80"/>
    </location>
</feature>
<evidence type="ECO:0000313" key="2">
    <source>
        <dbReference type="EMBL" id="RAV20165.1"/>
    </source>
</evidence>
<dbReference type="OrthoDB" id="2925556at2"/>
<gene>
    <name evidence="2" type="ORF">DQG23_17000</name>
</gene>
<keyword evidence="1" id="KW-0472">Membrane</keyword>
<dbReference type="Proteomes" id="UP000250369">
    <property type="component" value="Unassembled WGS sequence"/>
</dbReference>
<feature type="transmembrane region" description="Helical" evidence="1">
    <location>
        <begin position="86"/>
        <end position="104"/>
    </location>
</feature>
<reference evidence="2 3" key="1">
    <citation type="journal article" date="2009" name="Int. J. Syst. Evol. Microbiol.">
        <title>Paenibacillus contaminans sp. nov., isolated from a contaminated laboratory plate.</title>
        <authorList>
            <person name="Chou J.H."/>
            <person name="Lee J.H."/>
            <person name="Lin M.C."/>
            <person name="Chang P.S."/>
            <person name="Arun A.B."/>
            <person name="Young C.C."/>
            <person name="Chen W.M."/>
        </authorList>
    </citation>
    <scope>NUCLEOTIDE SEQUENCE [LARGE SCALE GENOMIC DNA]</scope>
    <source>
        <strain evidence="2 3">CKOBP-6</strain>
    </source>
</reference>
<keyword evidence="1" id="KW-1133">Transmembrane helix</keyword>
<keyword evidence="1" id="KW-0812">Transmembrane</keyword>
<dbReference type="AlphaFoldDB" id="A0A329MK18"/>
<name>A0A329MK18_9BACL</name>
<sequence length="312" mass="36204">MKKLAVQFSKPALTKYTFDRLKLCRKCEIYTVLDNTHCQACGSQSPFVSFRDYSDTLCRRKFYTESALALALGCIAVVMASTIPQLLAAAGVTLALPLFLWLLYRKALPRRQSIQLEKLVLHEHKKILEGLEKDILSAIADANEEKFKPAYEKLREISVFLHNDNIKKVKIVILNRFVLRRDMNLELESLIPSDFDKDFVYYLLEVSKVNRQLMKSKTFDYIIRYRHAIAQMEDGTDLLVNAAGAALRLKQYVDRYMELILPHLDALPRERLLRLCKLLASRESGEWQELYARTKDVVKKKYDFDPEFKGVI</sequence>
<accession>A0A329MK18</accession>
<dbReference type="RefSeq" id="WP_113032062.1">
    <property type="nucleotide sequence ID" value="NZ_QMFB01000009.1"/>
</dbReference>
<protein>
    <submittedName>
        <fullName evidence="2">Uncharacterized protein</fullName>
    </submittedName>
</protein>